<proteinExistence type="predicted"/>
<dbReference type="RefSeq" id="WP_111343352.1">
    <property type="nucleotide sequence ID" value="NZ_QHHQ01000001.1"/>
</dbReference>
<protein>
    <recommendedName>
        <fullName evidence="1">Methyltransferase type 11 domain-containing protein</fullName>
    </recommendedName>
</protein>
<dbReference type="SUPFAM" id="SSF53335">
    <property type="entry name" value="S-adenosyl-L-methionine-dependent methyltransferases"/>
    <property type="match status" value="1"/>
</dbReference>
<feature type="domain" description="Methyltransferase type 11" evidence="1">
    <location>
        <begin position="66"/>
        <end position="163"/>
    </location>
</feature>
<dbReference type="EMBL" id="QHHQ01000001">
    <property type="protein sequence ID" value="RAI04134.1"/>
    <property type="molecule type" value="Genomic_DNA"/>
</dbReference>
<dbReference type="GO" id="GO:0008757">
    <property type="term" value="F:S-adenosylmethionine-dependent methyltransferase activity"/>
    <property type="evidence" value="ECO:0007669"/>
    <property type="project" value="InterPro"/>
</dbReference>
<organism evidence="2 3">
    <name type="scientific">Acuticoccus sediminis</name>
    <dbReference type="NCBI Taxonomy" id="2184697"/>
    <lineage>
        <taxon>Bacteria</taxon>
        <taxon>Pseudomonadati</taxon>
        <taxon>Pseudomonadota</taxon>
        <taxon>Alphaproteobacteria</taxon>
        <taxon>Hyphomicrobiales</taxon>
        <taxon>Amorphaceae</taxon>
        <taxon>Acuticoccus</taxon>
    </lineage>
</organism>
<keyword evidence="3" id="KW-1185">Reference proteome</keyword>
<accession>A0A8B2P2H2</accession>
<evidence type="ECO:0000259" key="1">
    <source>
        <dbReference type="Pfam" id="PF08241"/>
    </source>
</evidence>
<dbReference type="InterPro" id="IPR013216">
    <property type="entry name" value="Methyltransf_11"/>
</dbReference>
<reference evidence="2 3" key="1">
    <citation type="submission" date="2018-05" db="EMBL/GenBank/DDBJ databases">
        <title>Acuticoccus sediminis sp. nov., isolated from deep-sea sediment of Indian Ocean.</title>
        <authorList>
            <person name="Liu X."/>
            <person name="Lai Q."/>
            <person name="Du Y."/>
            <person name="Sun F."/>
            <person name="Zhang X."/>
            <person name="Wang S."/>
            <person name="Shao Z."/>
        </authorList>
    </citation>
    <scope>NUCLEOTIDE SEQUENCE [LARGE SCALE GENOMIC DNA]</scope>
    <source>
        <strain evidence="2 3">PTG4-2</strain>
    </source>
</reference>
<evidence type="ECO:0000313" key="3">
    <source>
        <dbReference type="Proteomes" id="UP000249590"/>
    </source>
</evidence>
<name>A0A8B2P2H2_9HYPH</name>
<dbReference type="OrthoDB" id="9787738at2"/>
<dbReference type="CDD" id="cd02440">
    <property type="entry name" value="AdoMet_MTases"/>
    <property type="match status" value="1"/>
</dbReference>
<dbReference type="AlphaFoldDB" id="A0A8B2P2H2"/>
<sequence>MEDSSDDRALASGSFAKEEFGMARDAFQLARGAATAYEQQKVVAIFRPLAEATLAVVGISDEDVVLDVACGTGIVSRVLHQHSPKAAITGLDLNEGMIATARAVTSQQPDAYRWEVGDVTSMPFADGAFTVAICQQGLQFFPDEASAMNEIRRVLRPGGRFILTVWAEPPRFFIALAEAIGRHVSSQDATRSLAPFTYPGLDAIPALLRSSGFAEVRSSDLTIDRVIRDPETSIPLEIKGNPVGPAVTARGEGVMADIVSDVLSSCRDLVHGSDLISPQTARLFTAIAV</sequence>
<dbReference type="Proteomes" id="UP000249590">
    <property type="component" value="Unassembled WGS sequence"/>
</dbReference>
<gene>
    <name evidence="2" type="ORF">DLJ53_06705</name>
</gene>
<dbReference type="Pfam" id="PF08241">
    <property type="entry name" value="Methyltransf_11"/>
    <property type="match status" value="1"/>
</dbReference>
<dbReference type="PANTHER" id="PTHR43591">
    <property type="entry name" value="METHYLTRANSFERASE"/>
    <property type="match status" value="1"/>
</dbReference>
<dbReference type="InterPro" id="IPR029063">
    <property type="entry name" value="SAM-dependent_MTases_sf"/>
</dbReference>
<evidence type="ECO:0000313" key="2">
    <source>
        <dbReference type="EMBL" id="RAI04134.1"/>
    </source>
</evidence>
<dbReference type="PANTHER" id="PTHR43591:SF24">
    <property type="entry name" value="2-METHOXY-6-POLYPRENYL-1,4-BENZOQUINOL METHYLASE, MITOCHONDRIAL"/>
    <property type="match status" value="1"/>
</dbReference>
<comment type="caution">
    <text evidence="2">The sequence shown here is derived from an EMBL/GenBank/DDBJ whole genome shotgun (WGS) entry which is preliminary data.</text>
</comment>
<dbReference type="Gene3D" id="3.40.50.150">
    <property type="entry name" value="Vaccinia Virus protein VP39"/>
    <property type="match status" value="1"/>
</dbReference>